<dbReference type="InterPro" id="IPR024661">
    <property type="entry name" value="RNA_pol_III_Rpc31"/>
</dbReference>
<evidence type="ECO:0008006" key="6">
    <source>
        <dbReference type="Google" id="ProtNLM"/>
    </source>
</evidence>
<comment type="similarity">
    <text evidence="2">Belongs to the eukaryotic RPC7 RNA polymerase subunit family.</text>
</comment>
<dbReference type="PANTHER" id="PTHR15367">
    <property type="entry name" value="DNA-DIRECTED RNA POLYMERASE III"/>
    <property type="match status" value="1"/>
</dbReference>
<evidence type="ECO:0000256" key="4">
    <source>
        <dbReference type="SAM" id="MobiDB-lite"/>
    </source>
</evidence>
<keyword evidence="3" id="KW-0539">Nucleus</keyword>
<feature type="compositionally biased region" description="Low complexity" evidence="4">
    <location>
        <begin position="127"/>
        <end position="137"/>
    </location>
</feature>
<name>A0A2N9GIK2_FAGSY</name>
<organism evidence="5">
    <name type="scientific">Fagus sylvatica</name>
    <name type="common">Beechnut</name>
    <dbReference type="NCBI Taxonomy" id="28930"/>
    <lineage>
        <taxon>Eukaryota</taxon>
        <taxon>Viridiplantae</taxon>
        <taxon>Streptophyta</taxon>
        <taxon>Embryophyta</taxon>
        <taxon>Tracheophyta</taxon>
        <taxon>Spermatophyta</taxon>
        <taxon>Magnoliopsida</taxon>
        <taxon>eudicotyledons</taxon>
        <taxon>Gunneridae</taxon>
        <taxon>Pentapetalae</taxon>
        <taxon>rosids</taxon>
        <taxon>fabids</taxon>
        <taxon>Fagales</taxon>
        <taxon>Fagaceae</taxon>
        <taxon>Fagus</taxon>
    </lineage>
</organism>
<evidence type="ECO:0000313" key="5">
    <source>
        <dbReference type="EMBL" id="SPC99268.1"/>
    </source>
</evidence>
<protein>
    <recommendedName>
        <fullName evidence="6">DNA-directed RNA polymerase III subunit</fullName>
    </recommendedName>
</protein>
<accession>A0A2N9GIK2</accession>
<sequence length="274" mass="31345">MAFRGRGRGGFGGGGGFGYAKQEPFVLFPDIELPNIKSVTIEKSLVLADNKLQNFWKDSAYYLEETVPKKSQSTDIERYSARKKWKTPVTRDSLSQILEVKRFPRELIGGWKGQQPSRKKVRWNPESDQPLQSPSWSSQLVEDCCPERRQPLSVNMAPMGFPRVAVFYLLTAPWRASLFPWLCSLVALIDFAPSKILGLEKLDYLEKLEERIQGQEDKGEKEKKEGENEDEDEEEGEDVEGESSEDDYYKNVDFDDDDDDFNEVDDGGADEETY</sequence>
<dbReference type="GO" id="GO:0006383">
    <property type="term" value="P:transcription by RNA polymerase III"/>
    <property type="evidence" value="ECO:0007669"/>
    <property type="project" value="InterPro"/>
</dbReference>
<feature type="region of interest" description="Disordered" evidence="4">
    <location>
        <begin position="212"/>
        <end position="274"/>
    </location>
</feature>
<feature type="compositionally biased region" description="Basic and acidic residues" evidence="4">
    <location>
        <begin position="212"/>
        <end position="226"/>
    </location>
</feature>
<proteinExistence type="inferred from homology"/>
<evidence type="ECO:0000256" key="2">
    <source>
        <dbReference type="ARBA" id="ARBA00008352"/>
    </source>
</evidence>
<gene>
    <name evidence="5" type="ORF">FSB_LOCUS27150</name>
</gene>
<dbReference type="PANTHER" id="PTHR15367:SF2">
    <property type="entry name" value="DNA-DIRECTED RNA POLYMERASE III SUBUNIT"/>
    <property type="match status" value="1"/>
</dbReference>
<dbReference type="AlphaFoldDB" id="A0A2N9GIK2"/>
<evidence type="ECO:0000256" key="3">
    <source>
        <dbReference type="ARBA" id="ARBA00023242"/>
    </source>
</evidence>
<dbReference type="EMBL" id="OIVN01001956">
    <property type="protein sequence ID" value="SPC99268.1"/>
    <property type="molecule type" value="Genomic_DNA"/>
</dbReference>
<reference evidence="5" key="1">
    <citation type="submission" date="2018-02" db="EMBL/GenBank/DDBJ databases">
        <authorList>
            <person name="Cohen D.B."/>
            <person name="Kent A.D."/>
        </authorList>
    </citation>
    <scope>NUCLEOTIDE SEQUENCE</scope>
</reference>
<evidence type="ECO:0000256" key="1">
    <source>
        <dbReference type="ARBA" id="ARBA00004123"/>
    </source>
</evidence>
<feature type="region of interest" description="Disordered" evidence="4">
    <location>
        <begin position="110"/>
        <end position="137"/>
    </location>
</feature>
<dbReference type="GO" id="GO:0005666">
    <property type="term" value="C:RNA polymerase III complex"/>
    <property type="evidence" value="ECO:0007669"/>
    <property type="project" value="TreeGrafter"/>
</dbReference>
<comment type="subcellular location">
    <subcellularLocation>
        <location evidence="1">Nucleus</location>
    </subcellularLocation>
</comment>
<feature type="compositionally biased region" description="Acidic residues" evidence="4">
    <location>
        <begin position="227"/>
        <end position="246"/>
    </location>
</feature>
<feature type="compositionally biased region" description="Acidic residues" evidence="4">
    <location>
        <begin position="254"/>
        <end position="274"/>
    </location>
</feature>